<keyword evidence="8" id="KW-1185">Reference proteome</keyword>
<keyword evidence="4" id="KW-0804">Transcription</keyword>
<keyword evidence="3" id="KW-0240">DNA-directed RNA polymerase</keyword>
<protein>
    <submittedName>
        <fullName evidence="7">A49-like RNA polymerase I associated factor</fullName>
    </submittedName>
</protein>
<reference evidence="7" key="1">
    <citation type="journal article" date="2020" name="Phytopathology">
        <title>Genome Sequence Resources of Colletotrichum truncatum, C. plurivorum, C. musicola, and C. sojae: Four Species Pathogenic to Soybean (Glycine max).</title>
        <authorList>
            <person name="Rogerio F."/>
            <person name="Boufleur T.R."/>
            <person name="Ciampi-Guillardi M."/>
            <person name="Sukno S.A."/>
            <person name="Thon M.R."/>
            <person name="Massola Junior N.S."/>
            <person name="Baroncelli R."/>
        </authorList>
    </citation>
    <scope>NUCLEOTIDE SEQUENCE</scope>
    <source>
        <strain evidence="7">LFN00145</strain>
    </source>
</reference>
<dbReference type="Proteomes" id="UP000654918">
    <property type="component" value="Unassembled WGS sequence"/>
</dbReference>
<sequence>MSDPSARKRKRDVDGVSKSKKKQATASSGPSKVTIASVLRPQLCPPVLATTPGVSLPKDVPFRPYVKPTVAVTGKRRQNKPAVSQDLVLHSSSHQTMDYTAREDGISDSQQALKHYVGVYDPKTGKLEVVEAKKMVVRGVARAKQASYEAMTAPADYQSYYDLKTDLGQTFGTRKAKKAIESVTLNAIDPNKGKNSAPRQLDNAAKATLAEIGDVTATMATREQLQDAVDNAKPVPRPNLEAEAIQDVYDPDEFIGREILAAVPVKDWIEPIKKGEEVQVFSRHIAARVKKIVDTGNITKVRLLRYLYFLFLFYTMATPGKQRGSKRIPPRDKLKERMAPAPQAVIEQIRRKFSDGGDMRKFHADLLIAHCAALACIIDNFEVETAKLREDLRLEQKDMNTYFYEIGARVKQVAGTEKGKKIHIAKLALPLQFPKLRSIAPKRR</sequence>
<evidence type="ECO:0000256" key="4">
    <source>
        <dbReference type="ARBA" id="ARBA00023163"/>
    </source>
</evidence>
<evidence type="ECO:0000313" key="7">
    <source>
        <dbReference type="EMBL" id="KAF6827347.1"/>
    </source>
</evidence>
<dbReference type="AlphaFoldDB" id="A0A8H6K9N1"/>
<proteinExistence type="inferred from homology"/>
<comment type="caution">
    <text evidence="7">The sequence shown here is derived from an EMBL/GenBank/DDBJ whole genome shotgun (WGS) entry which is preliminary data.</text>
</comment>
<keyword evidence="5" id="KW-0539">Nucleus</keyword>
<feature type="region of interest" description="Disordered" evidence="6">
    <location>
        <begin position="1"/>
        <end position="33"/>
    </location>
</feature>
<name>A0A8H6K9N1_9PEZI</name>
<evidence type="ECO:0000256" key="1">
    <source>
        <dbReference type="ARBA" id="ARBA00004604"/>
    </source>
</evidence>
<organism evidence="7 8">
    <name type="scientific">Colletotrichum plurivorum</name>
    <dbReference type="NCBI Taxonomy" id="2175906"/>
    <lineage>
        <taxon>Eukaryota</taxon>
        <taxon>Fungi</taxon>
        <taxon>Dikarya</taxon>
        <taxon>Ascomycota</taxon>
        <taxon>Pezizomycotina</taxon>
        <taxon>Sordariomycetes</taxon>
        <taxon>Hypocreomycetidae</taxon>
        <taxon>Glomerellales</taxon>
        <taxon>Glomerellaceae</taxon>
        <taxon>Colletotrichum</taxon>
        <taxon>Colletotrichum orchidearum species complex</taxon>
    </lineage>
</organism>
<dbReference type="EMBL" id="WIGO01000139">
    <property type="protein sequence ID" value="KAF6827347.1"/>
    <property type="molecule type" value="Genomic_DNA"/>
</dbReference>
<evidence type="ECO:0000256" key="2">
    <source>
        <dbReference type="ARBA" id="ARBA00009430"/>
    </source>
</evidence>
<comment type="similarity">
    <text evidence="2">Belongs to the eukaryotic RPA49/POLR1E RNA polymerase subunit family.</text>
</comment>
<dbReference type="PANTHER" id="PTHR14440">
    <property type="entry name" value="DNA-DIRECTED RNA POLYMERASE I SUBUNIT RPA49"/>
    <property type="match status" value="1"/>
</dbReference>
<evidence type="ECO:0000256" key="5">
    <source>
        <dbReference type="ARBA" id="ARBA00023242"/>
    </source>
</evidence>
<comment type="subcellular location">
    <subcellularLocation>
        <location evidence="1">Nucleus</location>
        <location evidence="1">Nucleolus</location>
    </subcellularLocation>
</comment>
<dbReference type="Pfam" id="PF06870">
    <property type="entry name" value="RNA_pol_I_A49"/>
    <property type="match status" value="1"/>
</dbReference>
<dbReference type="InterPro" id="IPR009668">
    <property type="entry name" value="RNA_pol-assoc_fac_A49-like"/>
</dbReference>
<accession>A0A8H6K9N1</accession>
<dbReference type="GO" id="GO:0003677">
    <property type="term" value="F:DNA binding"/>
    <property type="evidence" value="ECO:0007669"/>
    <property type="project" value="InterPro"/>
</dbReference>
<evidence type="ECO:0000256" key="3">
    <source>
        <dbReference type="ARBA" id="ARBA00022478"/>
    </source>
</evidence>
<evidence type="ECO:0000256" key="6">
    <source>
        <dbReference type="SAM" id="MobiDB-lite"/>
    </source>
</evidence>
<gene>
    <name evidence="7" type="ORF">CPLU01_09133</name>
</gene>
<dbReference type="GO" id="GO:0006351">
    <property type="term" value="P:DNA-templated transcription"/>
    <property type="evidence" value="ECO:0007669"/>
    <property type="project" value="InterPro"/>
</dbReference>
<evidence type="ECO:0000313" key="8">
    <source>
        <dbReference type="Proteomes" id="UP000654918"/>
    </source>
</evidence>
<dbReference type="GO" id="GO:0000428">
    <property type="term" value="C:DNA-directed RNA polymerase complex"/>
    <property type="evidence" value="ECO:0007669"/>
    <property type="project" value="UniProtKB-KW"/>
</dbReference>
<dbReference type="GO" id="GO:0005730">
    <property type="term" value="C:nucleolus"/>
    <property type="evidence" value="ECO:0007669"/>
    <property type="project" value="UniProtKB-SubCell"/>
</dbReference>